<comment type="caution">
    <text evidence="2">The sequence shown here is derived from an EMBL/GenBank/DDBJ whole genome shotgun (WGS) entry which is preliminary data.</text>
</comment>
<feature type="chain" id="PRO_5034393586" evidence="1">
    <location>
        <begin position="18"/>
        <end position="288"/>
    </location>
</feature>
<evidence type="ECO:0000313" key="3">
    <source>
        <dbReference type="Proteomes" id="UP000652219"/>
    </source>
</evidence>
<sequence length="288" mass="29163">MRSNILVLASCATTATALVLPGLGGGSLPGVNAPVGSALPFGPIVPNLGVPEGIDGILQILGLTQIDTQLLQLNTSITGLDSANLQTRIGGLTGLLSGLTQSLGLGSLNSVLGIVDNIVGPLLSGLGTGSPLQLAYNNALGNLPIPTTGSLPVPTNLPVPTGGSNPVPPTLTLQQSQAVIDALKLIAGHYAQILSQLEAKKGAFDALSGTSLPAKLKSTVQGILGGTSTTPVNRVQTFLQQTLTNNNGLVDGLLPRVDSTLQSTLASLRTTLENLVNLRVTVYGVPTQ</sequence>
<name>A0A8H6IZ51_9PEZI</name>
<evidence type="ECO:0000313" key="2">
    <source>
        <dbReference type="EMBL" id="KAF6803544.1"/>
    </source>
</evidence>
<gene>
    <name evidence="2" type="ORF">CSOJ01_10843</name>
</gene>
<evidence type="ECO:0000256" key="1">
    <source>
        <dbReference type="SAM" id="SignalP"/>
    </source>
</evidence>
<dbReference type="Proteomes" id="UP000652219">
    <property type="component" value="Unassembled WGS sequence"/>
</dbReference>
<keyword evidence="1" id="KW-0732">Signal</keyword>
<accession>A0A8H6IZ51</accession>
<organism evidence="2 3">
    <name type="scientific">Colletotrichum sojae</name>
    <dbReference type="NCBI Taxonomy" id="2175907"/>
    <lineage>
        <taxon>Eukaryota</taxon>
        <taxon>Fungi</taxon>
        <taxon>Dikarya</taxon>
        <taxon>Ascomycota</taxon>
        <taxon>Pezizomycotina</taxon>
        <taxon>Sordariomycetes</taxon>
        <taxon>Hypocreomycetidae</taxon>
        <taxon>Glomerellales</taxon>
        <taxon>Glomerellaceae</taxon>
        <taxon>Colletotrichum</taxon>
        <taxon>Colletotrichum orchidearum species complex</taxon>
    </lineage>
</organism>
<protein>
    <submittedName>
        <fullName evidence="2">Uncharacterized protein</fullName>
    </submittedName>
</protein>
<feature type="signal peptide" evidence="1">
    <location>
        <begin position="1"/>
        <end position="17"/>
    </location>
</feature>
<keyword evidence="3" id="KW-1185">Reference proteome</keyword>
<dbReference type="EMBL" id="WIGN01000235">
    <property type="protein sequence ID" value="KAF6803544.1"/>
    <property type="molecule type" value="Genomic_DNA"/>
</dbReference>
<proteinExistence type="predicted"/>
<dbReference type="AlphaFoldDB" id="A0A8H6IZ51"/>
<reference evidence="2 3" key="1">
    <citation type="journal article" date="2020" name="Phytopathology">
        <title>Genome Sequence Resources of Colletotrichum truncatum, C. plurivorum, C. musicola, and C. sojae: Four Species Pathogenic to Soybean (Glycine max).</title>
        <authorList>
            <person name="Rogerio F."/>
            <person name="Boufleur T.R."/>
            <person name="Ciampi-Guillardi M."/>
            <person name="Sukno S.A."/>
            <person name="Thon M.R."/>
            <person name="Massola Junior N.S."/>
            <person name="Baroncelli R."/>
        </authorList>
    </citation>
    <scope>NUCLEOTIDE SEQUENCE [LARGE SCALE GENOMIC DNA]</scope>
    <source>
        <strain evidence="2 3">LFN0009</strain>
    </source>
</reference>